<evidence type="ECO:0000256" key="3">
    <source>
        <dbReference type="ARBA" id="ARBA00022448"/>
    </source>
</evidence>
<keyword evidence="7 9" id="KW-1133">Transmembrane helix</keyword>
<protein>
    <recommendedName>
        <fullName evidence="9">Transport permease protein</fullName>
    </recommendedName>
</protein>
<evidence type="ECO:0000313" key="12">
    <source>
        <dbReference type="Proteomes" id="UP000807825"/>
    </source>
</evidence>
<evidence type="ECO:0000313" key="11">
    <source>
        <dbReference type="EMBL" id="MBI5248482.1"/>
    </source>
</evidence>
<dbReference type="GO" id="GO:0015920">
    <property type="term" value="P:lipopolysaccharide transport"/>
    <property type="evidence" value="ECO:0007669"/>
    <property type="project" value="TreeGrafter"/>
</dbReference>
<dbReference type="PRINTS" id="PR00164">
    <property type="entry name" value="ABC2TRNSPORT"/>
</dbReference>
<accession>A0A9D6V3H1</accession>
<comment type="caution">
    <text evidence="11">The sequence shown here is derived from an EMBL/GenBank/DDBJ whole genome shotgun (WGS) entry which is preliminary data.</text>
</comment>
<keyword evidence="5" id="KW-0997">Cell inner membrane</keyword>
<dbReference type="GO" id="GO:0140359">
    <property type="term" value="F:ABC-type transporter activity"/>
    <property type="evidence" value="ECO:0007669"/>
    <property type="project" value="InterPro"/>
</dbReference>
<dbReference type="InterPro" id="IPR013525">
    <property type="entry name" value="ABC2_TM"/>
</dbReference>
<gene>
    <name evidence="11" type="ORF">HY912_03210</name>
</gene>
<dbReference type="GO" id="GO:0043190">
    <property type="term" value="C:ATP-binding cassette (ABC) transporter complex"/>
    <property type="evidence" value="ECO:0007669"/>
    <property type="project" value="InterPro"/>
</dbReference>
<evidence type="ECO:0000256" key="6">
    <source>
        <dbReference type="ARBA" id="ARBA00022692"/>
    </source>
</evidence>
<evidence type="ECO:0000256" key="9">
    <source>
        <dbReference type="RuleBase" id="RU361157"/>
    </source>
</evidence>
<organism evidence="11 12">
    <name type="scientific">Desulfomonile tiedjei</name>
    <dbReference type="NCBI Taxonomy" id="2358"/>
    <lineage>
        <taxon>Bacteria</taxon>
        <taxon>Pseudomonadati</taxon>
        <taxon>Thermodesulfobacteriota</taxon>
        <taxon>Desulfomonilia</taxon>
        <taxon>Desulfomonilales</taxon>
        <taxon>Desulfomonilaceae</taxon>
        <taxon>Desulfomonile</taxon>
    </lineage>
</organism>
<feature type="domain" description="ABC transmembrane type-2" evidence="10">
    <location>
        <begin position="46"/>
        <end position="265"/>
    </location>
</feature>
<comment type="subcellular location">
    <subcellularLocation>
        <location evidence="1">Cell inner membrane</location>
        <topology evidence="1">Multi-pass membrane protein</topology>
    </subcellularLocation>
    <subcellularLocation>
        <location evidence="9">Cell membrane</location>
        <topology evidence="9">Multi-pass membrane protein</topology>
    </subcellularLocation>
</comment>
<proteinExistence type="inferred from homology"/>
<comment type="similarity">
    <text evidence="2 9">Belongs to the ABC-2 integral membrane protein family.</text>
</comment>
<evidence type="ECO:0000256" key="2">
    <source>
        <dbReference type="ARBA" id="ARBA00007783"/>
    </source>
</evidence>
<dbReference type="EMBL" id="JACRDE010000095">
    <property type="protein sequence ID" value="MBI5248482.1"/>
    <property type="molecule type" value="Genomic_DNA"/>
</dbReference>
<feature type="transmembrane region" description="Helical" evidence="9">
    <location>
        <begin position="49"/>
        <end position="69"/>
    </location>
</feature>
<dbReference type="InterPro" id="IPR000412">
    <property type="entry name" value="ABC_2_transport"/>
</dbReference>
<dbReference type="Pfam" id="PF01061">
    <property type="entry name" value="ABC2_membrane"/>
    <property type="match status" value="1"/>
</dbReference>
<keyword evidence="3 9" id="KW-0813">Transport</keyword>
<dbReference type="PANTHER" id="PTHR30413">
    <property type="entry name" value="INNER MEMBRANE TRANSPORT PERMEASE"/>
    <property type="match status" value="1"/>
</dbReference>
<evidence type="ECO:0000256" key="8">
    <source>
        <dbReference type="ARBA" id="ARBA00023136"/>
    </source>
</evidence>
<dbReference type="InterPro" id="IPR047817">
    <property type="entry name" value="ABC2_TM_bact-type"/>
</dbReference>
<keyword evidence="8 9" id="KW-0472">Membrane</keyword>
<keyword evidence="6 9" id="KW-0812">Transmembrane</keyword>
<dbReference type="Proteomes" id="UP000807825">
    <property type="component" value="Unassembled WGS sequence"/>
</dbReference>
<evidence type="ECO:0000256" key="4">
    <source>
        <dbReference type="ARBA" id="ARBA00022475"/>
    </source>
</evidence>
<keyword evidence="4 9" id="KW-1003">Cell membrane</keyword>
<evidence type="ECO:0000256" key="5">
    <source>
        <dbReference type="ARBA" id="ARBA00022519"/>
    </source>
</evidence>
<feature type="transmembrane region" description="Helical" evidence="9">
    <location>
        <begin position="75"/>
        <end position="98"/>
    </location>
</feature>
<feature type="transmembrane region" description="Helical" evidence="9">
    <location>
        <begin position="154"/>
        <end position="178"/>
    </location>
</feature>
<evidence type="ECO:0000259" key="10">
    <source>
        <dbReference type="PROSITE" id="PS51012"/>
    </source>
</evidence>
<evidence type="ECO:0000256" key="7">
    <source>
        <dbReference type="ARBA" id="ARBA00022989"/>
    </source>
</evidence>
<feature type="transmembrane region" description="Helical" evidence="9">
    <location>
        <begin position="241"/>
        <end position="262"/>
    </location>
</feature>
<sequence length="273" mass="30613">MAKVGLLNRGSYVNISPKSQRWSRFASLLYALVVRDITSRYRRSSLGMWWAFLQPLILMLLFNMLRGFVNIPSDGIPYVLFSYAALVPWTFFTNAVAACGPSITTNAEVIKKIALPREVFPLASVTSTLFDFAMSGIILAGMLVWFKIPMSLQLLWLPLLIVLMTAISFAVGILLAGLGTFRRDFIFATPFLTQAWLFATPVIYPLSSVPEQWRSYYMLNPMVGVIEGFRNILLKSSAPDLDALGLSILTTFLLLAISWPIFRRLSGYFADVL</sequence>
<dbReference type="PROSITE" id="PS51012">
    <property type="entry name" value="ABC_TM2"/>
    <property type="match status" value="1"/>
</dbReference>
<feature type="transmembrane region" description="Helical" evidence="9">
    <location>
        <begin position="119"/>
        <end position="148"/>
    </location>
</feature>
<feature type="transmembrane region" description="Helical" evidence="9">
    <location>
        <begin position="185"/>
        <end position="204"/>
    </location>
</feature>
<dbReference type="AlphaFoldDB" id="A0A9D6V3H1"/>
<reference evidence="11" key="1">
    <citation type="submission" date="2020-07" db="EMBL/GenBank/DDBJ databases">
        <title>Huge and variable diversity of episymbiotic CPR bacteria and DPANN archaea in groundwater ecosystems.</title>
        <authorList>
            <person name="He C.Y."/>
            <person name="Keren R."/>
            <person name="Whittaker M."/>
            <person name="Farag I.F."/>
            <person name="Doudna J."/>
            <person name="Cate J.H.D."/>
            <person name="Banfield J.F."/>
        </authorList>
    </citation>
    <scope>NUCLEOTIDE SEQUENCE</scope>
    <source>
        <strain evidence="11">NC_groundwater_1664_Pr3_B-0.1um_52_9</strain>
    </source>
</reference>
<name>A0A9D6V3H1_9BACT</name>
<dbReference type="PANTHER" id="PTHR30413:SF8">
    <property type="entry name" value="TRANSPORT PERMEASE PROTEIN"/>
    <property type="match status" value="1"/>
</dbReference>
<evidence type="ECO:0000256" key="1">
    <source>
        <dbReference type="ARBA" id="ARBA00004429"/>
    </source>
</evidence>